<comment type="caution">
    <text evidence="1">The sequence shown here is derived from an EMBL/GenBank/DDBJ whole genome shotgun (WGS) entry which is preliminary data.</text>
</comment>
<accession>A0A0F5ITB8</accession>
<protein>
    <submittedName>
        <fullName evidence="1">Uncharacterized protein</fullName>
    </submittedName>
</protein>
<organism evidence="1 2">
    <name type="scientific">Parabacteroides goldsteinii DSM 19448 = WAL 12034</name>
    <dbReference type="NCBI Taxonomy" id="927665"/>
    <lineage>
        <taxon>Bacteria</taxon>
        <taxon>Pseudomonadati</taxon>
        <taxon>Bacteroidota</taxon>
        <taxon>Bacteroidia</taxon>
        <taxon>Bacteroidales</taxon>
        <taxon>Tannerellaceae</taxon>
        <taxon>Parabacteroides</taxon>
    </lineage>
</organism>
<proteinExistence type="predicted"/>
<evidence type="ECO:0000313" key="1">
    <source>
        <dbReference type="EMBL" id="KKB48733.1"/>
    </source>
</evidence>
<reference evidence="1 2" key="1">
    <citation type="submission" date="2013-04" db="EMBL/GenBank/DDBJ databases">
        <title>The Genome Sequence of Parabacteroides goldsteinii DSM 19448.</title>
        <authorList>
            <consortium name="The Broad Institute Genomics Platform"/>
            <person name="Earl A."/>
            <person name="Ward D."/>
            <person name="Feldgarden M."/>
            <person name="Gevers D."/>
            <person name="Martens E."/>
            <person name="Sakamoto M."/>
            <person name="Benno Y."/>
            <person name="Song Y."/>
            <person name="Liu C."/>
            <person name="Lee J."/>
            <person name="Bolanos M."/>
            <person name="Vaisanen M.L."/>
            <person name="Finegold S.M."/>
            <person name="Walker B."/>
            <person name="Young S."/>
            <person name="Zeng Q."/>
            <person name="Gargeya S."/>
            <person name="Fitzgerald M."/>
            <person name="Haas B."/>
            <person name="Abouelleil A."/>
            <person name="Allen A.W."/>
            <person name="Alvarado L."/>
            <person name="Arachchi H.M."/>
            <person name="Berlin A.M."/>
            <person name="Chapman S.B."/>
            <person name="Gainer-Dewar J."/>
            <person name="Goldberg J."/>
            <person name="Griggs A."/>
            <person name="Gujja S."/>
            <person name="Hansen M."/>
            <person name="Howarth C."/>
            <person name="Imamovic A."/>
            <person name="Ireland A."/>
            <person name="Larimer J."/>
            <person name="McCowan C."/>
            <person name="Murphy C."/>
            <person name="Pearson M."/>
            <person name="Poon T.W."/>
            <person name="Priest M."/>
            <person name="Roberts A."/>
            <person name="Saif S."/>
            <person name="Shea T."/>
            <person name="Sisk P."/>
            <person name="Sykes S."/>
            <person name="Wortman J."/>
            <person name="Nusbaum C."/>
            <person name="Birren B."/>
        </authorList>
    </citation>
    <scope>NUCLEOTIDE SEQUENCE [LARGE SCALE GENOMIC DNA]</scope>
    <source>
        <strain evidence="1 2">DSM 19448</strain>
    </source>
</reference>
<name>A0A0F5ITB8_9BACT</name>
<evidence type="ECO:0000313" key="2">
    <source>
        <dbReference type="Proteomes" id="UP000033047"/>
    </source>
</evidence>
<dbReference type="RefSeq" id="WP_052716748.1">
    <property type="nucleotide sequence ID" value="NZ_KQ033913.1"/>
</dbReference>
<gene>
    <name evidence="1" type="ORF">HMPREF1535_03962</name>
</gene>
<dbReference type="STRING" id="927665.HMPREF1535_03962"/>
<dbReference type="HOGENOM" id="CLU_061959_0_0_10"/>
<dbReference type="Proteomes" id="UP000033047">
    <property type="component" value="Unassembled WGS sequence"/>
</dbReference>
<dbReference type="PATRIC" id="fig|927665.4.peg.4070"/>
<dbReference type="AlphaFoldDB" id="A0A0F5ITB8"/>
<dbReference type="EMBL" id="AQHV01000021">
    <property type="protein sequence ID" value="KKB48733.1"/>
    <property type="molecule type" value="Genomic_DNA"/>
</dbReference>
<sequence>MRRNRLGMVCLMAWGMVTGVLGQQPAGRQVVEAAEQTLLSLGMEEIRVAQTDSVCTIAYEDNIYRGTYRGLAAVIEALRSLPETEQATAYELVVLDDRMPRLLLTLPRQTAALEVSYDTDEAMRRLKGKERRNKMAGRIDVVLYPELFLQNSWLDKLYGVAVNFSPAIRMDLWKGAVLTGQVVLPVYTNMTDFRKYIRPGVITLRQEFRLPGGVLGRLTAGNFTGNRMGVDAALRYQPARGRWLVGANVGLTGSSTCYGGEWVVSTWRRVSGSVWGRYNEPHYGLQIDLAAVRLVYGDMGAQLDCRRHFGEVTVGVYGLFTDGEMNGGFHFALPIPGTKRGKRRAVRFRLPEYFAHEYRARHGGSYGDELLGYSYEVRPDENGSRGYDAPDFIKKEILRIVTK</sequence>